<protein>
    <submittedName>
        <fullName evidence="1">Glutamate-1-semialdehyde aminotransferase</fullName>
    </submittedName>
</protein>
<gene>
    <name evidence="1" type="ORF">MTY_0893</name>
</gene>
<keyword evidence="1" id="KW-0032">Aminotransferase</keyword>
<name>A0A0S6UDR9_NEOTH</name>
<sequence length="115" mass="13587">MVKRGEGDFMYEERANLDADFLRKVGPVLRSMGFANEREALKEQALLLILSKINRYRAECSYYEKKYGMTFEKFAAMVNENGGEDFEHEDDLLDWRFAKETLEDLMRQKKEIEDA</sequence>
<keyword evidence="1" id="KW-0808">Transferase</keyword>
<dbReference type="AlphaFoldDB" id="A0A0S6UDR9"/>
<accession>A0A0S6UDR9</accession>
<dbReference type="GO" id="GO:0008483">
    <property type="term" value="F:transaminase activity"/>
    <property type="evidence" value="ECO:0007669"/>
    <property type="project" value="UniProtKB-KW"/>
</dbReference>
<evidence type="ECO:0000313" key="1">
    <source>
        <dbReference type="EMBL" id="GAF25558.1"/>
    </source>
</evidence>
<proteinExistence type="predicted"/>
<dbReference type="EMBL" id="DF238840">
    <property type="protein sequence ID" value="GAF25558.1"/>
    <property type="molecule type" value="Genomic_DNA"/>
</dbReference>
<reference evidence="1" key="1">
    <citation type="journal article" date="2014" name="Gene">
        <title>Genome-guided analysis of transformation efficiency and carbon dioxide assimilation by Moorella thermoacetica Y72.</title>
        <authorList>
            <person name="Tsukahara K."/>
            <person name="Kita A."/>
            <person name="Nakashimada Y."/>
            <person name="Hoshino T."/>
            <person name="Murakami K."/>
        </authorList>
    </citation>
    <scope>NUCLEOTIDE SEQUENCE [LARGE SCALE GENOMIC DNA]</scope>
    <source>
        <strain evidence="1">Y72</strain>
    </source>
</reference>
<dbReference type="Proteomes" id="UP000063718">
    <property type="component" value="Unassembled WGS sequence"/>
</dbReference>
<organism evidence="1">
    <name type="scientific">Moorella thermoacetica Y72</name>
    <dbReference type="NCBI Taxonomy" id="1325331"/>
    <lineage>
        <taxon>Bacteria</taxon>
        <taxon>Bacillati</taxon>
        <taxon>Bacillota</taxon>
        <taxon>Clostridia</taxon>
        <taxon>Neomoorellales</taxon>
        <taxon>Neomoorellaceae</taxon>
        <taxon>Neomoorella</taxon>
    </lineage>
</organism>